<sequence>MKGLAESIASEQGLIWKVWTENEAAQEAGGIYLFSDRPSAEAYITMHKARLQDSGISHIKVKIFDVNEELSAIDRAPLQ</sequence>
<evidence type="ECO:0008006" key="3">
    <source>
        <dbReference type="Google" id="ProtNLM"/>
    </source>
</evidence>
<accession>A0A9D4TML9</accession>
<dbReference type="PANTHER" id="PTHR39169">
    <property type="match status" value="1"/>
</dbReference>
<evidence type="ECO:0000313" key="2">
    <source>
        <dbReference type="Proteomes" id="UP001055712"/>
    </source>
</evidence>
<dbReference type="OrthoDB" id="506756at2759"/>
<keyword evidence="2" id="KW-1185">Reference proteome</keyword>
<dbReference type="NCBIfam" id="NF008333">
    <property type="entry name" value="PRK11118.1"/>
    <property type="match status" value="1"/>
</dbReference>
<dbReference type="PANTHER" id="PTHR39169:SF1">
    <property type="entry name" value="MONOOXYGENASE YDHR-RELATED"/>
    <property type="match status" value="1"/>
</dbReference>
<dbReference type="Proteomes" id="UP001055712">
    <property type="component" value="Unassembled WGS sequence"/>
</dbReference>
<dbReference type="Gene3D" id="3.30.70.100">
    <property type="match status" value="1"/>
</dbReference>
<gene>
    <name evidence="1" type="ORF">D9Q98_005676</name>
</gene>
<comment type="caution">
    <text evidence="1">The sequence shown here is derived from an EMBL/GenBank/DDBJ whole genome shotgun (WGS) entry which is preliminary data.</text>
</comment>
<reference evidence="1" key="1">
    <citation type="journal article" date="2019" name="Plant J.">
        <title>Chlorella vulgaris genome assembly and annotation reveals the molecular basis for metabolic acclimation to high light conditions.</title>
        <authorList>
            <person name="Cecchin M."/>
            <person name="Marcolungo L."/>
            <person name="Rossato M."/>
            <person name="Girolomoni L."/>
            <person name="Cosentino E."/>
            <person name="Cuine S."/>
            <person name="Li-Beisson Y."/>
            <person name="Delledonne M."/>
            <person name="Ballottari M."/>
        </authorList>
    </citation>
    <scope>NUCLEOTIDE SEQUENCE</scope>
    <source>
        <strain evidence="1">211/11P</strain>
    </source>
</reference>
<name>A0A9D4TML9_CHLVU</name>
<dbReference type="InterPro" id="IPR011008">
    <property type="entry name" value="Dimeric_a/b-barrel"/>
</dbReference>
<evidence type="ECO:0000313" key="1">
    <source>
        <dbReference type="EMBL" id="KAI3429590.1"/>
    </source>
</evidence>
<protein>
    <recommendedName>
        <fullName evidence="3">Monooxygenase</fullName>
    </recommendedName>
</protein>
<dbReference type="EMBL" id="SIDB01000008">
    <property type="protein sequence ID" value="KAI3429590.1"/>
    <property type="molecule type" value="Genomic_DNA"/>
</dbReference>
<dbReference type="SUPFAM" id="SSF54909">
    <property type="entry name" value="Dimeric alpha+beta barrel"/>
    <property type="match status" value="1"/>
</dbReference>
<dbReference type="InterPro" id="IPR014910">
    <property type="entry name" value="YdhR"/>
</dbReference>
<dbReference type="AlphaFoldDB" id="A0A9D4TML9"/>
<organism evidence="1 2">
    <name type="scientific">Chlorella vulgaris</name>
    <name type="common">Green alga</name>
    <dbReference type="NCBI Taxonomy" id="3077"/>
    <lineage>
        <taxon>Eukaryota</taxon>
        <taxon>Viridiplantae</taxon>
        <taxon>Chlorophyta</taxon>
        <taxon>core chlorophytes</taxon>
        <taxon>Trebouxiophyceae</taxon>
        <taxon>Chlorellales</taxon>
        <taxon>Chlorellaceae</taxon>
        <taxon>Chlorella clade</taxon>
        <taxon>Chlorella</taxon>
    </lineage>
</organism>
<reference evidence="1" key="2">
    <citation type="submission" date="2020-11" db="EMBL/GenBank/DDBJ databases">
        <authorList>
            <person name="Cecchin M."/>
            <person name="Marcolungo L."/>
            <person name="Rossato M."/>
            <person name="Girolomoni L."/>
            <person name="Cosentino E."/>
            <person name="Cuine S."/>
            <person name="Li-Beisson Y."/>
            <person name="Delledonne M."/>
            <person name="Ballottari M."/>
        </authorList>
    </citation>
    <scope>NUCLEOTIDE SEQUENCE</scope>
    <source>
        <strain evidence="1">211/11P</strain>
        <tissue evidence="1">Whole cell</tissue>
    </source>
</reference>
<proteinExistence type="predicted"/>
<dbReference type="Pfam" id="PF08803">
    <property type="entry name" value="ydhR"/>
    <property type="match status" value="1"/>
</dbReference>